<sequence>MSSVSGLTSKSARFVTFDFDADDYENMENDFAPMPKQGQKVTAAKVPAVTFDGDADDYENMESDVAPPVPMRAKKGKKDKTTKAGDSSPEPARRRIGTEVRARLKSRWWLILLLLILLFFMFLVLATLTGLLFVHYSSISDEIRNLKYLDSQKSLEMEQNEMKKVIKAIQGELDSEKMEQNKMKQEIKNIQEELDSEQNKMKQEIKNIQEELGSCCGTCPLDWLQIGRSCYHLSDEKSTWEKSKAACKSLKALLLIFKDSKEMESLNRILPKNIRYWIGLKRDTQYTWKWLDGTPMTFSNWDRDEPNNSGNKENCVESISGPWNDRNCEESEQYICKSTVNF</sequence>
<dbReference type="InterPro" id="IPR016186">
    <property type="entry name" value="C-type_lectin-like/link_sf"/>
</dbReference>
<keyword evidence="3" id="KW-0325">Glycoprotein</keyword>
<protein>
    <submittedName>
        <fullName evidence="8">C-type lectin domain family 4 member G isoform X1</fullName>
    </submittedName>
</protein>
<dbReference type="AlphaFoldDB" id="A0A1L8H2J7"/>
<feature type="transmembrane region" description="Helical" evidence="6">
    <location>
        <begin position="108"/>
        <end position="136"/>
    </location>
</feature>
<keyword evidence="6" id="KW-0472">Membrane</keyword>
<dbReference type="PANTHER" id="PTHR46490:SF6">
    <property type="entry name" value="ASIALOGLYCOPROTEIN RECEPTOR 1-LIKE-RELATED"/>
    <property type="match status" value="1"/>
</dbReference>
<dbReference type="CDD" id="cd03590">
    <property type="entry name" value="CLECT_DC-SIGN_like"/>
    <property type="match status" value="1"/>
</dbReference>
<dbReference type="GeneID" id="108710354"/>
<dbReference type="Gene3D" id="3.10.100.10">
    <property type="entry name" value="Mannose-Binding Protein A, subunit A"/>
    <property type="match status" value="1"/>
</dbReference>
<evidence type="ECO:0000256" key="5">
    <source>
        <dbReference type="SAM" id="MobiDB-lite"/>
    </source>
</evidence>
<dbReference type="RefSeq" id="XP_041443114.1">
    <property type="nucleotide sequence ID" value="XM_041587180.1"/>
</dbReference>
<dbReference type="Pfam" id="PF00059">
    <property type="entry name" value="Lectin_C"/>
    <property type="match status" value="1"/>
</dbReference>
<evidence type="ECO:0000256" key="6">
    <source>
        <dbReference type="SAM" id="Phobius"/>
    </source>
</evidence>
<feature type="region of interest" description="Disordered" evidence="5">
    <location>
        <begin position="55"/>
        <end position="94"/>
    </location>
</feature>
<dbReference type="OrthoDB" id="8950604at2759"/>
<organism evidence="7 8">
    <name type="scientific">Xenopus laevis</name>
    <name type="common">African clawed frog</name>
    <dbReference type="NCBI Taxonomy" id="8355"/>
    <lineage>
        <taxon>Eukaryota</taxon>
        <taxon>Metazoa</taxon>
        <taxon>Chordata</taxon>
        <taxon>Craniata</taxon>
        <taxon>Vertebrata</taxon>
        <taxon>Euteleostomi</taxon>
        <taxon>Amphibia</taxon>
        <taxon>Batrachia</taxon>
        <taxon>Anura</taxon>
        <taxon>Pipoidea</taxon>
        <taxon>Pipidae</taxon>
        <taxon>Xenopodinae</taxon>
        <taxon>Xenopus</taxon>
        <taxon>Xenopus</taxon>
    </lineage>
</organism>
<keyword evidence="1" id="KW-0430">Lectin</keyword>
<dbReference type="PROSITE" id="PS50041">
    <property type="entry name" value="C_TYPE_LECTIN_2"/>
    <property type="match status" value="1"/>
</dbReference>
<keyword evidence="7" id="KW-1185">Reference proteome</keyword>
<dbReference type="PaxDb" id="8355-A0A1L8H2J7"/>
<evidence type="ECO:0000313" key="8">
    <source>
        <dbReference type="RefSeq" id="XP_041443114.1"/>
    </source>
</evidence>
<keyword evidence="6" id="KW-0812">Transmembrane</keyword>
<evidence type="ECO:0000256" key="4">
    <source>
        <dbReference type="SAM" id="Coils"/>
    </source>
</evidence>
<evidence type="ECO:0000313" key="7">
    <source>
        <dbReference type="Proteomes" id="UP000186698"/>
    </source>
</evidence>
<accession>A0A1L8H2J7</accession>
<dbReference type="InterPro" id="IPR033989">
    <property type="entry name" value="CD209-like_CTLD"/>
</dbReference>
<dbReference type="SMART" id="SM00034">
    <property type="entry name" value="CLECT"/>
    <property type="match status" value="1"/>
</dbReference>
<dbReference type="InterPro" id="IPR016187">
    <property type="entry name" value="CTDL_fold"/>
</dbReference>
<dbReference type="InterPro" id="IPR052309">
    <property type="entry name" value="C-type_Lectin_Domain_Fam1"/>
</dbReference>
<evidence type="ECO:0000256" key="2">
    <source>
        <dbReference type="ARBA" id="ARBA00023157"/>
    </source>
</evidence>
<keyword evidence="2" id="KW-1015">Disulfide bond</keyword>
<dbReference type="GO" id="GO:0030246">
    <property type="term" value="F:carbohydrate binding"/>
    <property type="evidence" value="ECO:0007669"/>
    <property type="project" value="UniProtKB-KW"/>
</dbReference>
<feature type="coiled-coil region" evidence="4">
    <location>
        <begin position="166"/>
        <end position="211"/>
    </location>
</feature>
<evidence type="ECO:0000256" key="1">
    <source>
        <dbReference type="ARBA" id="ARBA00022734"/>
    </source>
</evidence>
<evidence type="ECO:0000256" key="3">
    <source>
        <dbReference type="ARBA" id="ARBA00023180"/>
    </source>
</evidence>
<keyword evidence="6" id="KW-1133">Transmembrane helix</keyword>
<name>A0A1L8H2J7_XENLA</name>
<dbReference type="PANTHER" id="PTHR46490">
    <property type="entry name" value="C-TYPE LECTIN DOMAIN FAMILY 12 MEMBER A-RELATED"/>
    <property type="match status" value="1"/>
</dbReference>
<keyword evidence="4" id="KW-0175">Coiled coil</keyword>
<dbReference type="Proteomes" id="UP000186698">
    <property type="component" value="Chromosome 3L"/>
</dbReference>
<proteinExistence type="predicted"/>
<dbReference type="OMA" id="MENDFAP"/>
<dbReference type="InterPro" id="IPR001304">
    <property type="entry name" value="C-type_lectin-like"/>
</dbReference>
<gene>
    <name evidence="8" type="primary">LOC108710354</name>
</gene>
<dbReference type="PROSITE" id="PS00615">
    <property type="entry name" value="C_TYPE_LECTIN_1"/>
    <property type="match status" value="1"/>
</dbReference>
<reference evidence="8" key="1">
    <citation type="submission" date="2025-08" db="UniProtKB">
        <authorList>
            <consortium name="RefSeq"/>
        </authorList>
    </citation>
    <scope>IDENTIFICATION</scope>
    <source>
        <strain evidence="8">J_2021</strain>
        <tissue evidence="8">Erythrocytes</tissue>
    </source>
</reference>
<dbReference type="SUPFAM" id="SSF56436">
    <property type="entry name" value="C-type lectin-like"/>
    <property type="match status" value="1"/>
</dbReference>
<dbReference type="KEGG" id="xla:108710354"/>
<dbReference type="InterPro" id="IPR018378">
    <property type="entry name" value="C-type_lectin_CS"/>
</dbReference>